<dbReference type="InterPro" id="IPR014538">
    <property type="entry name" value="UCP028063_topo_Znf"/>
</dbReference>
<evidence type="ECO:0000259" key="2">
    <source>
        <dbReference type="Pfam" id="PF10881"/>
    </source>
</evidence>
<sequence>MFSSAIWIYLGVAVFFTYVLIVSLKTNRQQSSDKTKFTYKVKKSLFSPAERSFLGVLHRLLNDNYEVLGKVRISDVLSPDNANNKKDWWSSFNKISSKYFDYVICNKKDLSFVAVIELDDASHNRASRIERDDFVNSACQSANLKLLRFKAARGYKLSEVAQILGDNGLAVGDFSEVYAPRSEQEAV</sequence>
<keyword evidence="1" id="KW-0812">Transmembrane</keyword>
<dbReference type="STRING" id="1080227.A8L45_15265"/>
<comment type="caution">
    <text evidence="3">The sequence shown here is derived from an EMBL/GenBank/DDBJ whole genome shotgun (WGS) entry which is preliminary data.</text>
</comment>
<dbReference type="Pfam" id="PF10881">
    <property type="entry name" value="DUF2726"/>
    <property type="match status" value="1"/>
</dbReference>
<dbReference type="InterPro" id="IPR024402">
    <property type="entry name" value="DUF2726"/>
</dbReference>
<dbReference type="RefSeq" id="WP_068903797.1">
    <property type="nucleotide sequence ID" value="NZ_JBHUIF010000004.1"/>
</dbReference>
<keyword evidence="1" id="KW-0472">Membrane</keyword>
<feature type="domain" description="DUF2726" evidence="2">
    <location>
        <begin position="43"/>
        <end position="164"/>
    </location>
</feature>
<name>A0A1C3EEQ1_9GAMM</name>
<reference evidence="3 4" key="1">
    <citation type="submission" date="2016-05" db="EMBL/GenBank/DDBJ databases">
        <title>Genomic Taxonomy of the Vibrionaceae.</title>
        <authorList>
            <person name="Gomez-Gil B."/>
            <person name="Enciso-Ibarra J."/>
        </authorList>
    </citation>
    <scope>NUCLEOTIDE SEQUENCE [LARGE SCALE GENOMIC DNA]</scope>
    <source>
        <strain evidence="3 4">CAIM 1920</strain>
    </source>
</reference>
<evidence type="ECO:0000313" key="4">
    <source>
        <dbReference type="Proteomes" id="UP000094936"/>
    </source>
</evidence>
<protein>
    <recommendedName>
        <fullName evidence="2">DUF2726 domain-containing protein</fullName>
    </recommendedName>
</protein>
<feature type="transmembrane region" description="Helical" evidence="1">
    <location>
        <begin position="6"/>
        <end position="24"/>
    </location>
</feature>
<dbReference type="PIRSF" id="PIRSF028063">
    <property type="entry name" value="UCP028063"/>
    <property type="match status" value="1"/>
</dbReference>
<dbReference type="OrthoDB" id="5782056at2"/>
<keyword evidence="4" id="KW-1185">Reference proteome</keyword>
<organism evidence="3 4">
    <name type="scientific">Veronia pacifica</name>
    <dbReference type="NCBI Taxonomy" id="1080227"/>
    <lineage>
        <taxon>Bacteria</taxon>
        <taxon>Pseudomonadati</taxon>
        <taxon>Pseudomonadota</taxon>
        <taxon>Gammaproteobacteria</taxon>
        <taxon>Vibrionales</taxon>
        <taxon>Vibrionaceae</taxon>
        <taxon>Veronia</taxon>
    </lineage>
</organism>
<dbReference type="EMBL" id="LYBM01000030">
    <property type="protein sequence ID" value="ODA31737.1"/>
    <property type="molecule type" value="Genomic_DNA"/>
</dbReference>
<gene>
    <name evidence="3" type="ORF">A8L45_15265</name>
</gene>
<evidence type="ECO:0000256" key="1">
    <source>
        <dbReference type="SAM" id="Phobius"/>
    </source>
</evidence>
<dbReference type="Proteomes" id="UP000094936">
    <property type="component" value="Unassembled WGS sequence"/>
</dbReference>
<proteinExistence type="predicted"/>
<keyword evidence="1" id="KW-1133">Transmembrane helix</keyword>
<dbReference type="AlphaFoldDB" id="A0A1C3EEQ1"/>
<accession>A0A1C3EEQ1</accession>
<evidence type="ECO:0000313" key="3">
    <source>
        <dbReference type="EMBL" id="ODA31737.1"/>
    </source>
</evidence>